<gene>
    <name evidence="7" type="ORF">B1A_09931</name>
    <name evidence="6" type="ORF">B1B_17488</name>
</gene>
<accession>T1C436</accession>
<protein>
    <submittedName>
        <fullName evidence="7">DNA-3-methyladenine glycosylase II</fullName>
    </submittedName>
</protein>
<keyword evidence="2" id="KW-0227">DNA damage</keyword>
<reference evidence="7" key="2">
    <citation type="journal article" date="2014" name="ISME J.">
        <title>Microbial stratification in low pH oxic and suboxic macroscopic growths along an acid mine drainage.</title>
        <authorList>
            <person name="Mendez-Garcia C."/>
            <person name="Mesa V."/>
            <person name="Sprenger R.R."/>
            <person name="Richter M."/>
            <person name="Diez M.S."/>
            <person name="Solano J."/>
            <person name="Bargiela R."/>
            <person name="Golyshina O.V."/>
            <person name="Manteca A."/>
            <person name="Ramos J.L."/>
            <person name="Gallego J.R."/>
            <person name="Llorente I."/>
            <person name="Martins Dos Santos V.A."/>
            <person name="Jensen O.N."/>
            <person name="Pelaez A.I."/>
            <person name="Sanchez J."/>
            <person name="Ferrer M."/>
        </authorList>
    </citation>
    <scope>NUCLEOTIDE SEQUENCE</scope>
</reference>
<sequence>MAQLACGARLERSTSCGDNHASPPLAARTGDGNMTTRTPRGFDLAVAHAHLRRSDARLARWMRRIGPLEFDFSARFNSVDALARSILHQQLSGKAAATITARVVALMPRAQISAAGLDALPDEALRAAGVSGNKLAALRDLGARAQAGTIPGAAALERMSDAAIIEALTPVRGIGRWTVEMLLMFRLGRPDVLPLDDLGVRQGAALVDELDRPPSARALAERGACWAPYRSLAGFYLWRAVAHARGESA</sequence>
<evidence type="ECO:0000259" key="5">
    <source>
        <dbReference type="SMART" id="SM00478"/>
    </source>
</evidence>
<evidence type="ECO:0000256" key="1">
    <source>
        <dbReference type="ARBA" id="ARBA00010817"/>
    </source>
</evidence>
<dbReference type="InterPro" id="IPR051912">
    <property type="entry name" value="Alkylbase_DNA_Glycosylase/TA"/>
</dbReference>
<proteinExistence type="inferred from homology"/>
<dbReference type="Gene3D" id="1.10.340.30">
    <property type="entry name" value="Hypothetical protein, domain 2"/>
    <property type="match status" value="1"/>
</dbReference>
<organism evidence="7">
    <name type="scientific">mine drainage metagenome</name>
    <dbReference type="NCBI Taxonomy" id="410659"/>
    <lineage>
        <taxon>unclassified sequences</taxon>
        <taxon>metagenomes</taxon>
        <taxon>ecological metagenomes</taxon>
    </lineage>
</organism>
<dbReference type="GO" id="GO:0005737">
    <property type="term" value="C:cytoplasm"/>
    <property type="evidence" value="ECO:0007669"/>
    <property type="project" value="TreeGrafter"/>
</dbReference>
<dbReference type="CDD" id="cd00056">
    <property type="entry name" value="ENDO3c"/>
    <property type="match status" value="1"/>
</dbReference>
<evidence type="ECO:0000313" key="7">
    <source>
        <dbReference type="EMBL" id="EQD60885.1"/>
    </source>
</evidence>
<dbReference type="AlphaFoldDB" id="T1C436"/>
<comment type="caution">
    <text evidence="7">The sequence shown here is derived from an EMBL/GenBank/DDBJ whole genome shotgun (WGS) entry which is preliminary data.</text>
</comment>
<evidence type="ECO:0000256" key="4">
    <source>
        <dbReference type="SAM" id="MobiDB-lite"/>
    </source>
</evidence>
<feature type="region of interest" description="Disordered" evidence="4">
    <location>
        <begin position="13"/>
        <end position="36"/>
    </location>
</feature>
<dbReference type="Gene3D" id="1.10.1670.40">
    <property type="match status" value="1"/>
</dbReference>
<dbReference type="SUPFAM" id="SSF48150">
    <property type="entry name" value="DNA-glycosylase"/>
    <property type="match status" value="1"/>
</dbReference>
<name>T1C436_9ZZZZ</name>
<dbReference type="GO" id="GO:0043916">
    <property type="term" value="F:DNA-7-methylguanine glycosylase activity"/>
    <property type="evidence" value="ECO:0007669"/>
    <property type="project" value="TreeGrafter"/>
</dbReference>
<dbReference type="PANTHER" id="PTHR43003">
    <property type="entry name" value="DNA-3-METHYLADENINE GLYCOSYLASE"/>
    <property type="match status" value="1"/>
</dbReference>
<dbReference type="GO" id="GO:0032131">
    <property type="term" value="F:alkylated DNA binding"/>
    <property type="evidence" value="ECO:0007669"/>
    <property type="project" value="TreeGrafter"/>
</dbReference>
<dbReference type="GO" id="GO:0032993">
    <property type="term" value="C:protein-DNA complex"/>
    <property type="evidence" value="ECO:0007669"/>
    <property type="project" value="TreeGrafter"/>
</dbReference>
<feature type="domain" description="HhH-GPD" evidence="5">
    <location>
        <begin position="87"/>
        <end position="242"/>
    </location>
</feature>
<dbReference type="GO" id="GO:0008725">
    <property type="term" value="F:DNA-3-methyladenine glycosylase activity"/>
    <property type="evidence" value="ECO:0007669"/>
    <property type="project" value="TreeGrafter"/>
</dbReference>
<evidence type="ECO:0000256" key="2">
    <source>
        <dbReference type="ARBA" id="ARBA00022763"/>
    </source>
</evidence>
<dbReference type="PANTHER" id="PTHR43003:SF5">
    <property type="entry name" value="DNA-3-METHYLADENINE GLYCOSYLASE"/>
    <property type="match status" value="1"/>
</dbReference>
<dbReference type="FunFam" id="1.10.340.30:FF:000004">
    <property type="entry name" value="DNA-3-methyladenine glycosylase II"/>
    <property type="match status" value="1"/>
</dbReference>
<keyword evidence="3" id="KW-0234">DNA repair</keyword>
<comment type="similarity">
    <text evidence="1">Belongs to the alkylbase DNA glycosidase AlkA family.</text>
</comment>
<dbReference type="Pfam" id="PF00730">
    <property type="entry name" value="HhH-GPD"/>
    <property type="match status" value="1"/>
</dbReference>
<dbReference type="GO" id="GO:0006285">
    <property type="term" value="P:base-excision repair, AP site formation"/>
    <property type="evidence" value="ECO:0007669"/>
    <property type="project" value="TreeGrafter"/>
</dbReference>
<dbReference type="EMBL" id="AUZX01007072">
    <property type="protein sequence ID" value="EQD60885.1"/>
    <property type="molecule type" value="Genomic_DNA"/>
</dbReference>
<reference evidence="7" key="1">
    <citation type="submission" date="2013-08" db="EMBL/GenBank/DDBJ databases">
        <authorList>
            <person name="Mendez C."/>
            <person name="Richter M."/>
            <person name="Ferrer M."/>
            <person name="Sanchez J."/>
        </authorList>
    </citation>
    <scope>NUCLEOTIDE SEQUENCE</scope>
</reference>
<dbReference type="InterPro" id="IPR011257">
    <property type="entry name" value="DNA_glycosylase"/>
</dbReference>
<dbReference type="EMBL" id="AUZY01011681">
    <property type="protein sequence ID" value="EQD33670.1"/>
    <property type="molecule type" value="Genomic_DNA"/>
</dbReference>
<evidence type="ECO:0000256" key="3">
    <source>
        <dbReference type="ARBA" id="ARBA00023204"/>
    </source>
</evidence>
<dbReference type="SMART" id="SM00478">
    <property type="entry name" value="ENDO3c"/>
    <property type="match status" value="1"/>
</dbReference>
<dbReference type="GO" id="GO:0006307">
    <property type="term" value="P:DNA alkylation repair"/>
    <property type="evidence" value="ECO:0007669"/>
    <property type="project" value="TreeGrafter"/>
</dbReference>
<dbReference type="InterPro" id="IPR003265">
    <property type="entry name" value="HhH-GPD_domain"/>
</dbReference>
<evidence type="ECO:0000313" key="6">
    <source>
        <dbReference type="EMBL" id="EQD33670.1"/>
    </source>
</evidence>